<gene>
    <name evidence="3" type="ORF">C7448_10947</name>
</gene>
<dbReference type="RefSeq" id="WP_115901988.1">
    <property type="nucleotide sequence ID" value="NZ_QUNS01000009.1"/>
</dbReference>
<sequence>MKKRIFLILSLIVLIFSCSQNETEVPHPTVSSYTPKNGYVGDTITILGENFPSNIKVTLLDIETKLIQKSATEIKAIVHEKVTKGDNPIKLVYNNEASVEIGSFSAIIDDYEYLIYDNWNAKLFKIGNNTGTISFINQLPIPTPTQNSMYGFLKRDDLIYLIDFSNNPEHSLLTYNLNTKASSFTPLALPSSITGGITAINWNITNNTLIGLVSENIHNTSAAKHHLIEINPINGQIKDLNISFNHSFISSHLVKNNYLFLFSSTSPYDLSKIDLTNYSIEKLSTNNEEFSITKPSLNSSNEIICLKDYGNSLGQLVKFNEETVKVTQLSESKLYYSNRLGYGFFDKKNDEYIGIYKDSSIENSSGNQPTYNSLYKFNTPTYQEEKILFRPLKTSFTSPTIIDIIEL</sequence>
<evidence type="ECO:0000313" key="4">
    <source>
        <dbReference type="Proteomes" id="UP000256884"/>
    </source>
</evidence>
<feature type="chain" id="PRO_5017710042" evidence="1">
    <location>
        <begin position="23"/>
        <end position="407"/>
    </location>
</feature>
<comment type="caution">
    <text evidence="3">The sequence shown here is derived from an EMBL/GenBank/DDBJ whole genome shotgun (WGS) entry which is preliminary data.</text>
</comment>
<feature type="signal peptide" evidence="1">
    <location>
        <begin position="1"/>
        <end position="22"/>
    </location>
</feature>
<dbReference type="EMBL" id="QUNS01000009">
    <property type="protein sequence ID" value="REH45797.1"/>
    <property type="molecule type" value="Genomic_DNA"/>
</dbReference>
<dbReference type="InterPro" id="IPR014756">
    <property type="entry name" value="Ig_E-set"/>
</dbReference>
<keyword evidence="4" id="KW-1185">Reference proteome</keyword>
<dbReference type="SUPFAM" id="SSF101898">
    <property type="entry name" value="NHL repeat"/>
    <property type="match status" value="1"/>
</dbReference>
<dbReference type="Pfam" id="PF01833">
    <property type="entry name" value="TIG"/>
    <property type="match status" value="1"/>
</dbReference>
<dbReference type="SUPFAM" id="SSF81296">
    <property type="entry name" value="E set domains"/>
    <property type="match status" value="1"/>
</dbReference>
<organism evidence="3 4">
    <name type="scientific">Tenacibaculum gallaicum</name>
    <dbReference type="NCBI Taxonomy" id="561505"/>
    <lineage>
        <taxon>Bacteria</taxon>
        <taxon>Pseudomonadati</taxon>
        <taxon>Bacteroidota</taxon>
        <taxon>Flavobacteriia</taxon>
        <taxon>Flavobacteriales</taxon>
        <taxon>Flavobacteriaceae</taxon>
        <taxon>Tenacibaculum</taxon>
    </lineage>
</organism>
<evidence type="ECO:0000259" key="2">
    <source>
        <dbReference type="Pfam" id="PF01833"/>
    </source>
</evidence>
<dbReference type="OrthoDB" id="9764804at2"/>
<evidence type="ECO:0000256" key="1">
    <source>
        <dbReference type="SAM" id="SignalP"/>
    </source>
</evidence>
<dbReference type="PROSITE" id="PS51257">
    <property type="entry name" value="PROKAR_LIPOPROTEIN"/>
    <property type="match status" value="1"/>
</dbReference>
<proteinExistence type="predicted"/>
<dbReference type="InterPro" id="IPR002909">
    <property type="entry name" value="IPT_dom"/>
</dbReference>
<dbReference type="Gene3D" id="2.60.40.10">
    <property type="entry name" value="Immunoglobulins"/>
    <property type="match status" value="1"/>
</dbReference>
<dbReference type="Proteomes" id="UP000256884">
    <property type="component" value="Unassembled WGS sequence"/>
</dbReference>
<dbReference type="AlphaFoldDB" id="A0A3E0HH87"/>
<keyword evidence="1" id="KW-0732">Signal</keyword>
<evidence type="ECO:0000313" key="3">
    <source>
        <dbReference type="EMBL" id="REH45797.1"/>
    </source>
</evidence>
<feature type="domain" description="IPT/TIG" evidence="2">
    <location>
        <begin position="28"/>
        <end position="98"/>
    </location>
</feature>
<dbReference type="InterPro" id="IPR013783">
    <property type="entry name" value="Ig-like_fold"/>
</dbReference>
<reference evidence="3 4" key="1">
    <citation type="submission" date="2018-08" db="EMBL/GenBank/DDBJ databases">
        <title>Genomic Encyclopedia of Type Strains, Phase IV (KMG-IV): sequencing the most valuable type-strain genomes for metagenomic binning, comparative biology and taxonomic classification.</title>
        <authorList>
            <person name="Goeker M."/>
        </authorList>
    </citation>
    <scope>NUCLEOTIDE SEQUENCE [LARGE SCALE GENOMIC DNA]</scope>
    <source>
        <strain evidence="3 4">DSM 18841</strain>
    </source>
</reference>
<accession>A0A3E0HH87</accession>
<name>A0A3E0HH87_9FLAO</name>
<protein>
    <submittedName>
        <fullName evidence="3">IPT/TIG domain-containing protein</fullName>
    </submittedName>
</protein>